<reference evidence="4" key="1">
    <citation type="journal article" date="2022" name="Int. J. Mol. Sci.">
        <title>Draft Genome of Tanacetum Coccineum: Genomic Comparison of Closely Related Tanacetum-Family Plants.</title>
        <authorList>
            <person name="Yamashiro T."/>
            <person name="Shiraishi A."/>
            <person name="Nakayama K."/>
            <person name="Satake H."/>
        </authorList>
    </citation>
    <scope>NUCLEOTIDE SEQUENCE</scope>
</reference>
<feature type="region of interest" description="Disordered" evidence="1">
    <location>
        <begin position="816"/>
        <end position="890"/>
    </location>
</feature>
<keyword evidence="5" id="KW-1185">Reference proteome</keyword>
<evidence type="ECO:0000259" key="3">
    <source>
        <dbReference type="Pfam" id="PF25597"/>
    </source>
</evidence>
<dbReference type="Pfam" id="PF25597">
    <property type="entry name" value="SH3_retrovirus"/>
    <property type="match status" value="1"/>
</dbReference>
<evidence type="ECO:0000256" key="1">
    <source>
        <dbReference type="SAM" id="MobiDB-lite"/>
    </source>
</evidence>
<feature type="region of interest" description="Disordered" evidence="1">
    <location>
        <begin position="68"/>
        <end position="90"/>
    </location>
</feature>
<evidence type="ECO:0000313" key="4">
    <source>
        <dbReference type="EMBL" id="GJT20052.1"/>
    </source>
</evidence>
<dbReference type="SUPFAM" id="SSF56672">
    <property type="entry name" value="DNA/RNA polymerases"/>
    <property type="match status" value="1"/>
</dbReference>
<accession>A0ABQ5C218</accession>
<dbReference type="Pfam" id="PF07727">
    <property type="entry name" value="RVT_2"/>
    <property type="match status" value="1"/>
</dbReference>
<evidence type="ECO:0000313" key="5">
    <source>
        <dbReference type="Proteomes" id="UP001151760"/>
    </source>
</evidence>
<feature type="compositionally biased region" description="Polar residues" evidence="1">
    <location>
        <begin position="817"/>
        <end position="828"/>
    </location>
</feature>
<feature type="compositionally biased region" description="Basic and acidic residues" evidence="1">
    <location>
        <begin position="838"/>
        <end position="865"/>
    </location>
</feature>
<name>A0ABQ5C218_9ASTR</name>
<dbReference type="EMBL" id="BQNB010013769">
    <property type="protein sequence ID" value="GJT20052.1"/>
    <property type="molecule type" value="Genomic_DNA"/>
</dbReference>
<evidence type="ECO:0000259" key="2">
    <source>
        <dbReference type="Pfam" id="PF07727"/>
    </source>
</evidence>
<comment type="caution">
    <text evidence="4">The sequence shown here is derived from an EMBL/GenBank/DDBJ whole genome shotgun (WGS) entry which is preliminary data.</text>
</comment>
<dbReference type="InterPro" id="IPR043502">
    <property type="entry name" value="DNA/RNA_pol_sf"/>
</dbReference>
<reference evidence="4" key="2">
    <citation type="submission" date="2022-01" db="EMBL/GenBank/DDBJ databases">
        <authorList>
            <person name="Yamashiro T."/>
            <person name="Shiraishi A."/>
            <person name="Satake H."/>
            <person name="Nakayama K."/>
        </authorList>
    </citation>
    <scope>NUCLEOTIDE SEQUENCE</scope>
</reference>
<proteinExistence type="predicted"/>
<protein>
    <submittedName>
        <fullName evidence="4">Retrovirus-related pol polyprotein from transposon TNT 1-94</fullName>
    </submittedName>
</protein>
<organism evidence="4 5">
    <name type="scientific">Tanacetum coccineum</name>
    <dbReference type="NCBI Taxonomy" id="301880"/>
    <lineage>
        <taxon>Eukaryota</taxon>
        <taxon>Viridiplantae</taxon>
        <taxon>Streptophyta</taxon>
        <taxon>Embryophyta</taxon>
        <taxon>Tracheophyta</taxon>
        <taxon>Spermatophyta</taxon>
        <taxon>Magnoliopsida</taxon>
        <taxon>eudicotyledons</taxon>
        <taxon>Gunneridae</taxon>
        <taxon>Pentapetalae</taxon>
        <taxon>asterids</taxon>
        <taxon>campanulids</taxon>
        <taxon>Asterales</taxon>
        <taxon>Asteraceae</taxon>
        <taxon>Asteroideae</taxon>
        <taxon>Anthemideae</taxon>
        <taxon>Anthemidinae</taxon>
        <taxon>Tanacetum</taxon>
    </lineage>
</organism>
<dbReference type="InterPro" id="IPR013103">
    <property type="entry name" value="RVT_2"/>
</dbReference>
<feature type="domain" description="Retroviral polymerase SH3-like" evidence="3">
    <location>
        <begin position="704"/>
        <end position="747"/>
    </location>
</feature>
<sequence>MALQQLQLIRDTESVFKNKRVRRNQPLYDILFKQQRECMLYPTPDRENYMPSGPDVEIDDTKFNIWSQTDFNPNESESHQDGNKTPELNNGWNNVQRVNKQNQFVPSAVLTRTGIIPVNTARTSGTKNFSTARQSVNRQTVLTSTAMKVNTVKPIVNRVRPANLVLLGEKGKLLLSPQQVVIGDHKDTMVDPNTMVDPVLENDYPHRALKDKGIVDSGCSRHMTGNKAYLAEFQDFNGGPVAFGVYGFSKLLLSYGTVFAKENQEIRSKFTNSLTHGGCLRRRVAQEAIALILNIDCFPAVCLPVFEQTLNLGKTLYGCTSRKGIMVREYYEPLMKTIFIWERSHMLLLGELRGEVPQGPAYIEGAANENKIMMERFIQLNNDPLALVSNASVQQYNANKQGRTFSRNNARGNGVAGNAGGQNRGGIINPGQAKPIKCYNYFQTTFKDKMLLMQAQENGIVLDEEQSLFLAGEQVTNFDDDVDDSSENDLALNVDHVFEADECDAFDSDVDEAGPSYDSNTPFEVQGHDTFEDHMDEYHEVHEMQSDVQHNYVVDSVADYMSDSNIIPYDQYVEDNKEYVVQSNVSSVRNDALISILDEMHEQGVQSRLANKPDMVVNDSVTSELARYKELVGEEGIFGNQKAELTENRLEQDKFGWKATGKLFADIGYQWRPTGKKYSVGKLDCGYQWRPTGKKFALGEIEDLGKFQAKADIGIFVGYAPSRKGYRIYNKRTRRLMETIHVTFDEMHQSMAHVHMSSGPEPIIMTPGQLNSGLAPTDKELEMLFQPMFDEHLEQSRVNEPVPSATEINAQVVPPGTSLSTTIAQDAPSSSASSSTSDMHHPVRHQEITEEPTHEDPPINHDVLHPSHNLVTGDPGSEQSSSGNVNYPPDHLRRWTKDHPLDNIVGNPSHPEEGIDFEESFAPVARIEAIRIFIANAATKNMIIYQMDVKTAFLNGDLQEEVFVSQPEGFKDQENPTHVYRLKKALYRLKQAPRAWYDTLSKFLLANNFFKGAVDPTLFTRKSGKHILLVQIYVDDIIFASTDHNACNIFSKEMSSKFQMSMMGQMSFFLGLGMRSLTPETLKRLQEGKDE</sequence>
<feature type="domain" description="Reverse transcriptase Ty1/copia-type" evidence="2">
    <location>
        <begin position="913"/>
        <end position="1074"/>
    </location>
</feature>
<dbReference type="Proteomes" id="UP001151760">
    <property type="component" value="Unassembled WGS sequence"/>
</dbReference>
<dbReference type="InterPro" id="IPR057670">
    <property type="entry name" value="SH3_retrovirus"/>
</dbReference>
<gene>
    <name evidence="4" type="ORF">Tco_0878758</name>
</gene>